<dbReference type="Gene3D" id="2.60.40.3100">
    <property type="entry name" value="Arylsulphate sulphotransferase monomer, N-terminal domain"/>
    <property type="match status" value="1"/>
</dbReference>
<dbReference type="RefSeq" id="WP_187022866.1">
    <property type="nucleotide sequence ID" value="NZ_JACOPB010000008.1"/>
</dbReference>
<organism evidence="2 3">
    <name type="scientific">Hungatella hominis</name>
    <dbReference type="NCBI Taxonomy" id="2763050"/>
    <lineage>
        <taxon>Bacteria</taxon>
        <taxon>Bacillati</taxon>
        <taxon>Bacillota</taxon>
        <taxon>Clostridia</taxon>
        <taxon>Lachnospirales</taxon>
        <taxon>Lachnospiraceae</taxon>
        <taxon>Hungatella</taxon>
    </lineage>
</organism>
<evidence type="ECO:0000313" key="3">
    <source>
        <dbReference type="Proteomes" id="UP000634672"/>
    </source>
</evidence>
<accession>A0ABR7H9R6</accession>
<dbReference type="EMBL" id="JACOPB010000008">
    <property type="protein sequence ID" value="MBC5709902.1"/>
    <property type="molecule type" value="Genomic_DNA"/>
</dbReference>
<dbReference type="InterPro" id="IPR053143">
    <property type="entry name" value="Arylsulfate_ST"/>
</dbReference>
<keyword evidence="3" id="KW-1185">Reference proteome</keyword>
<sequence length="560" mass="63504">MKQISIDPRRSAKQGIDLNHETVKRHTEIYNKLIEDIPRSSQGTVWLNPYGTAPLSGYLGIWSESEEKIQIYITDNIGKSIPACYIWNTVKGANLIPILGMVPGSVNRIEVSVSGNNKNKYKEVFSIETAPLPPTDREIAVYPKDARFVGFPIYEVTVSADDIPETLSELYFTAFAARYNTGADDRGMVRWYTTDDIPAWNFERLSNGHFLSAAPEFDEGKLLYEFDMVGRVYKVFVLDNQCHHSVLQLPDGNILLPSEYTGESREDGLSIIDYKTGIELAYYDIREILDTKRPPIPKTVPVKDWIHINQSYWDTVNNLLISSGRHQGIFGIDKDTAELAFILASHEDWSGEFEEFLLTPVDESKNPLYDLSDPNDIENANKEFWPWGQHAVVEIPNATKGIAEFLVLDNGNYRSRIREHALTAEENYSRVVRYRVNLDEMTVTKVYEYGKEEVGNRGYSSYVSNAELLENGNYLVNFGGGTFDENGRRRTTIDGFADISDPLSGEMVQGMVLIQEVNPITGKPRLEFTCTSGRFKGKDEGKKFTVDLYSFRTHKLTLIP</sequence>
<evidence type="ECO:0000259" key="1">
    <source>
        <dbReference type="Pfam" id="PF17425"/>
    </source>
</evidence>
<gene>
    <name evidence="2" type="ORF">H8S75_18250</name>
</gene>
<dbReference type="InterPro" id="IPR038477">
    <property type="entry name" value="ASST_N_sf"/>
</dbReference>
<dbReference type="PANTHER" id="PTHR35340">
    <property type="entry name" value="PQQ ENZYME REPEAT PROTEIN-RELATED"/>
    <property type="match status" value="1"/>
</dbReference>
<reference evidence="2 3" key="1">
    <citation type="submission" date="2020-08" db="EMBL/GenBank/DDBJ databases">
        <title>Genome public.</title>
        <authorList>
            <person name="Liu C."/>
            <person name="Sun Q."/>
        </authorList>
    </citation>
    <scope>NUCLEOTIDE SEQUENCE [LARGE SCALE GENOMIC DNA]</scope>
    <source>
        <strain evidence="2 3">NSJ-66</strain>
    </source>
</reference>
<dbReference type="Proteomes" id="UP000634672">
    <property type="component" value="Unassembled WGS sequence"/>
</dbReference>
<evidence type="ECO:0000313" key="2">
    <source>
        <dbReference type="EMBL" id="MBC5709902.1"/>
    </source>
</evidence>
<dbReference type="InterPro" id="IPR035391">
    <property type="entry name" value="Arylsulfotran_N"/>
</dbReference>
<protein>
    <submittedName>
        <fullName evidence="2">Aryl-sulfate sulfotransferase</fullName>
    </submittedName>
</protein>
<name>A0ABR7H9R6_9FIRM</name>
<comment type="caution">
    <text evidence="2">The sequence shown here is derived from an EMBL/GenBank/DDBJ whole genome shotgun (WGS) entry which is preliminary data.</text>
</comment>
<dbReference type="InterPro" id="IPR010262">
    <property type="entry name" value="Arylsulfotransferase_bact"/>
</dbReference>
<feature type="domain" description="Arylsulfotransferase N-terminal" evidence="1">
    <location>
        <begin position="45"/>
        <end position="129"/>
    </location>
</feature>
<dbReference type="Pfam" id="PF05935">
    <property type="entry name" value="Arylsulfotrans"/>
    <property type="match status" value="1"/>
</dbReference>
<dbReference type="PANTHER" id="PTHR35340:SF10">
    <property type="entry name" value="CYTOPLASMIC PROTEIN"/>
    <property type="match status" value="1"/>
</dbReference>
<dbReference type="Pfam" id="PF17425">
    <property type="entry name" value="Arylsulfotran_N"/>
    <property type="match status" value="1"/>
</dbReference>
<proteinExistence type="predicted"/>